<accession>A0A6C0L1Y1</accession>
<dbReference type="InterPro" id="IPR011335">
    <property type="entry name" value="Restrct_endonuc-II-like"/>
</dbReference>
<dbReference type="Pfam" id="PF09588">
    <property type="entry name" value="YqaJ"/>
    <property type="match status" value="1"/>
</dbReference>
<evidence type="ECO:0000256" key="1">
    <source>
        <dbReference type="SAM" id="MobiDB-lite"/>
    </source>
</evidence>
<reference evidence="3" key="1">
    <citation type="journal article" date="2020" name="Nature">
        <title>Giant virus diversity and host interactions through global metagenomics.</title>
        <authorList>
            <person name="Schulz F."/>
            <person name="Roux S."/>
            <person name="Paez-Espino D."/>
            <person name="Jungbluth S."/>
            <person name="Walsh D.A."/>
            <person name="Denef V.J."/>
            <person name="McMahon K.D."/>
            <person name="Konstantinidis K.T."/>
            <person name="Eloe-Fadrosh E.A."/>
            <person name="Kyrpides N.C."/>
            <person name="Woyke T."/>
        </authorList>
    </citation>
    <scope>NUCLEOTIDE SEQUENCE</scope>
    <source>
        <strain evidence="3">GVMAG-S-ERX555907-94</strain>
    </source>
</reference>
<dbReference type="NCBIfam" id="TIGR03033">
    <property type="entry name" value="phage_rel_nuc"/>
    <property type="match status" value="1"/>
</dbReference>
<proteinExistence type="predicted"/>
<dbReference type="EMBL" id="MN741032">
    <property type="protein sequence ID" value="QHU23543.1"/>
    <property type="molecule type" value="Genomic_DNA"/>
</dbReference>
<evidence type="ECO:0000313" key="3">
    <source>
        <dbReference type="EMBL" id="QHU23543.1"/>
    </source>
</evidence>
<dbReference type="Gene3D" id="3.90.320.10">
    <property type="match status" value="1"/>
</dbReference>
<evidence type="ECO:0000259" key="2">
    <source>
        <dbReference type="Pfam" id="PF09588"/>
    </source>
</evidence>
<dbReference type="CDD" id="cd22343">
    <property type="entry name" value="PDDEXK_lambda_exonuclease-like"/>
    <property type="match status" value="1"/>
</dbReference>
<organism evidence="3">
    <name type="scientific">viral metagenome</name>
    <dbReference type="NCBI Taxonomy" id="1070528"/>
    <lineage>
        <taxon>unclassified sequences</taxon>
        <taxon>metagenomes</taxon>
        <taxon>organismal metagenomes</taxon>
    </lineage>
</organism>
<dbReference type="InterPro" id="IPR019080">
    <property type="entry name" value="YqaJ_viral_recombinase"/>
</dbReference>
<dbReference type="InterPro" id="IPR011604">
    <property type="entry name" value="PDDEXK-like_dom_sf"/>
</dbReference>
<dbReference type="SUPFAM" id="SSF52980">
    <property type="entry name" value="Restriction endonuclease-like"/>
    <property type="match status" value="1"/>
</dbReference>
<dbReference type="AlphaFoldDB" id="A0A6C0L1Y1"/>
<protein>
    <recommendedName>
        <fullName evidence="2">YqaJ viral recombinase domain-containing protein</fullName>
    </recommendedName>
</protein>
<feature type="region of interest" description="Disordered" evidence="1">
    <location>
        <begin position="346"/>
        <end position="374"/>
    </location>
</feature>
<dbReference type="InterPro" id="IPR051703">
    <property type="entry name" value="NF-kappa-B_Signaling_Reg"/>
</dbReference>
<dbReference type="InterPro" id="IPR017482">
    <property type="entry name" value="Lambda-type_endonuclease"/>
</dbReference>
<sequence length="374" mass="44456">MNIKKADIEEQLRDATIEDYDESVDLLCFIYEVKNQSEKYVIQTIVKDVLEHKESLSNTYRRRKEILNTLKQLKLPEQRSPEWYEMRKEKLTASSLGTAIDKCHFQSREELLLSKIEDTPYLPNPITEWGVKYEDVAIQFYEELNNVKILDFGLVPHPSFEAFGASPDGICDDTGNDPFVARMVEIKCPPKRKFTKSVPHHYWMQVQGQLEVCDLDECDFLQVKIEEYENYEEYQKDIFEIDGILQNGRTMLNYPKGVTITYKNNEKLSYHYCKLNQSDKELHEWIASSDQTNIHEIKWWKITRYENTLVVRDKQWWSENVEKILLFYNDLLSYKDNPVKVQQLKDTISQQKKRKRKEEPKPLDPFQLLSDEEP</sequence>
<dbReference type="PANTHER" id="PTHR46609:SF6">
    <property type="entry name" value="EXONUCLEASE, PHAGE-TYPE_RECB, C-TERMINAL DOMAIN-CONTAINING PROTEIN-RELATED"/>
    <property type="match status" value="1"/>
</dbReference>
<name>A0A6C0L1Y1_9ZZZZ</name>
<dbReference type="PANTHER" id="PTHR46609">
    <property type="entry name" value="EXONUCLEASE, PHAGE-TYPE/RECB, C-TERMINAL DOMAIN-CONTAINING PROTEIN"/>
    <property type="match status" value="1"/>
</dbReference>
<feature type="domain" description="YqaJ viral recombinase" evidence="2">
    <location>
        <begin position="82"/>
        <end position="214"/>
    </location>
</feature>